<proteinExistence type="inferred from homology"/>
<evidence type="ECO:0008006" key="7">
    <source>
        <dbReference type="Google" id="ProtNLM"/>
    </source>
</evidence>
<gene>
    <name evidence="5" type="ORF">COHA_003887</name>
</gene>
<feature type="non-terminal residue" evidence="5">
    <location>
        <position position="1"/>
    </location>
</feature>
<dbReference type="EMBL" id="JADXDR010000053">
    <property type="protein sequence ID" value="KAI7842246.1"/>
    <property type="molecule type" value="Genomic_DNA"/>
</dbReference>
<evidence type="ECO:0000313" key="5">
    <source>
        <dbReference type="EMBL" id="KAI7842246.1"/>
    </source>
</evidence>
<dbReference type="PANTHER" id="PTHR14152:SF5">
    <property type="entry name" value="U4_U6.U5 TRI-SNRNP-ASSOCIATED PROTEIN 1"/>
    <property type="match status" value="1"/>
</dbReference>
<keyword evidence="3" id="KW-0539">Nucleus</keyword>
<feature type="region of interest" description="Disordered" evidence="4">
    <location>
        <begin position="79"/>
        <end position="131"/>
    </location>
</feature>
<comment type="caution">
    <text evidence="5">The sequence shown here is derived from an EMBL/GenBank/DDBJ whole genome shotgun (WGS) entry which is preliminary data.</text>
</comment>
<dbReference type="GO" id="GO:0045292">
    <property type="term" value="P:mRNA cis splicing, via spliceosome"/>
    <property type="evidence" value="ECO:0007669"/>
    <property type="project" value="TreeGrafter"/>
</dbReference>
<name>A0AAD5DSB6_9CHLO</name>
<dbReference type="AlphaFoldDB" id="A0AAD5DSB6"/>
<dbReference type="PANTHER" id="PTHR14152">
    <property type="entry name" value="SQUAMOUS CELL CARCINOMA ANTIGEN RECOGNISED BY CYTOTOXIC T LYMPHOCYTES"/>
    <property type="match status" value="1"/>
</dbReference>
<sequence length="396" mass="41547">GAGLDEDEDLYQSLNKARQLAQKTAETRGPENIAADLIKRREEQQKAQTAARLAGGGATDEGLVFTDVAEFARTIHVKEEPGAAGGGAPEGAAAAPVKQEGGGGGAEEEENYGLGDEAMETDEPAAAGGDNVWAGWVPASAGEGEATAAGMKEKLRAKQAGEGGSGEVKAEEQVKEEDLVTREKSIGTGLAGALAFLKDRGELDGGVEWSGRTNDSKKVNLQGLEDVYTGGRQEDKLALDVEVALTRKDEYGRILTPKEAFRQLCYRFHGIQPSKNTRERRAKKAAEEVAKKRAASELGATSEKSSLQQMKEVQKQAAAPYVVLSGTIKPGQSRDAKSGYATVDKAEALTAPTPVLGKLGGGQTPLVGNAKVEAMLGIKRKGSESMPPPPPKAARQ</sequence>
<evidence type="ECO:0000256" key="3">
    <source>
        <dbReference type="ARBA" id="ARBA00023242"/>
    </source>
</evidence>
<evidence type="ECO:0000256" key="1">
    <source>
        <dbReference type="ARBA" id="ARBA00004123"/>
    </source>
</evidence>
<keyword evidence="6" id="KW-1185">Reference proteome</keyword>
<dbReference type="Pfam" id="PF03343">
    <property type="entry name" value="SART-1"/>
    <property type="match status" value="2"/>
</dbReference>
<evidence type="ECO:0000256" key="4">
    <source>
        <dbReference type="SAM" id="MobiDB-lite"/>
    </source>
</evidence>
<reference evidence="5" key="1">
    <citation type="submission" date="2020-11" db="EMBL/GenBank/DDBJ databases">
        <title>Chlorella ohadii genome sequencing and assembly.</title>
        <authorList>
            <person name="Murik O."/>
            <person name="Treves H."/>
            <person name="Kedem I."/>
            <person name="Shotland Y."/>
            <person name="Kaplan A."/>
        </authorList>
    </citation>
    <scope>NUCLEOTIDE SEQUENCE</scope>
    <source>
        <strain evidence="5">1</strain>
    </source>
</reference>
<evidence type="ECO:0000313" key="6">
    <source>
        <dbReference type="Proteomes" id="UP001205105"/>
    </source>
</evidence>
<comment type="subcellular location">
    <subcellularLocation>
        <location evidence="1">Nucleus</location>
    </subcellularLocation>
</comment>
<dbReference type="Proteomes" id="UP001205105">
    <property type="component" value="Unassembled WGS sequence"/>
</dbReference>
<feature type="region of interest" description="Disordered" evidence="4">
    <location>
        <begin position="157"/>
        <end position="176"/>
    </location>
</feature>
<dbReference type="InterPro" id="IPR005011">
    <property type="entry name" value="SNU66/SART1"/>
</dbReference>
<dbReference type="GO" id="GO:0000481">
    <property type="term" value="P:maturation of 5S rRNA"/>
    <property type="evidence" value="ECO:0007669"/>
    <property type="project" value="TreeGrafter"/>
</dbReference>
<feature type="compositionally biased region" description="Acidic residues" evidence="4">
    <location>
        <begin position="106"/>
        <end position="123"/>
    </location>
</feature>
<organism evidence="5 6">
    <name type="scientific">Chlorella ohadii</name>
    <dbReference type="NCBI Taxonomy" id="2649997"/>
    <lineage>
        <taxon>Eukaryota</taxon>
        <taxon>Viridiplantae</taxon>
        <taxon>Chlorophyta</taxon>
        <taxon>core chlorophytes</taxon>
        <taxon>Trebouxiophyceae</taxon>
        <taxon>Chlorellales</taxon>
        <taxon>Chlorellaceae</taxon>
        <taxon>Chlorella clade</taxon>
        <taxon>Chlorella</taxon>
    </lineage>
</organism>
<protein>
    <recommendedName>
        <fullName evidence="7">SART-1 family protein</fullName>
    </recommendedName>
</protein>
<accession>A0AAD5DSB6</accession>
<evidence type="ECO:0000256" key="2">
    <source>
        <dbReference type="ARBA" id="ARBA00006076"/>
    </source>
</evidence>
<dbReference type="GO" id="GO:0046540">
    <property type="term" value="C:U4/U6 x U5 tri-snRNP complex"/>
    <property type="evidence" value="ECO:0007669"/>
    <property type="project" value="TreeGrafter"/>
</dbReference>
<comment type="similarity">
    <text evidence="2">Belongs to the SNU66/SART1 family.</text>
</comment>